<evidence type="ECO:0000256" key="8">
    <source>
        <dbReference type="HAMAP-Rule" id="MF_00101"/>
    </source>
</evidence>
<keyword evidence="11" id="KW-1185">Reference proteome</keyword>
<evidence type="ECO:0000256" key="5">
    <source>
        <dbReference type="ARBA" id="ARBA00022842"/>
    </source>
</evidence>
<dbReference type="Proteomes" id="UP000295509">
    <property type="component" value="Unassembled WGS sequence"/>
</dbReference>
<evidence type="ECO:0000256" key="2">
    <source>
        <dbReference type="ARBA" id="ARBA00022679"/>
    </source>
</evidence>
<evidence type="ECO:0000256" key="7">
    <source>
        <dbReference type="ARBA" id="ARBA00023160"/>
    </source>
</evidence>
<comment type="similarity">
    <text evidence="8">Belongs to the P-Pant transferase superfamily. AcpS family.</text>
</comment>
<protein>
    <recommendedName>
        <fullName evidence="8">Holo-[acyl-carrier-protein] synthase</fullName>
        <shortName evidence="8">Holo-ACP synthase</shortName>
        <ecNumber evidence="8">2.7.8.7</ecNumber>
    </recommendedName>
    <alternativeName>
        <fullName evidence="8">4'-phosphopantetheinyl transferase AcpS</fullName>
    </alternativeName>
</protein>
<dbReference type="RefSeq" id="WP_134193064.1">
    <property type="nucleotide sequence ID" value="NZ_JBHLUW010000015.1"/>
</dbReference>
<keyword evidence="6 8" id="KW-0443">Lipid metabolism</keyword>
<keyword evidence="4 8" id="KW-0276">Fatty acid metabolism</keyword>
<evidence type="ECO:0000256" key="3">
    <source>
        <dbReference type="ARBA" id="ARBA00022723"/>
    </source>
</evidence>
<keyword evidence="2 8" id="KW-0808">Transferase</keyword>
<dbReference type="NCBIfam" id="TIGR00516">
    <property type="entry name" value="acpS"/>
    <property type="match status" value="1"/>
</dbReference>
<dbReference type="InterPro" id="IPR008278">
    <property type="entry name" value="4-PPantetheinyl_Trfase_dom"/>
</dbReference>
<dbReference type="GO" id="GO:0006633">
    <property type="term" value="P:fatty acid biosynthetic process"/>
    <property type="evidence" value="ECO:0007669"/>
    <property type="project" value="UniProtKB-UniRule"/>
</dbReference>
<dbReference type="AlphaFoldDB" id="A0A4R8LQV6"/>
<feature type="domain" description="4'-phosphopantetheinyl transferase" evidence="9">
    <location>
        <begin position="5"/>
        <end position="124"/>
    </location>
</feature>
<comment type="catalytic activity">
    <reaction evidence="8">
        <text>apo-[ACP] + CoA = holo-[ACP] + adenosine 3',5'-bisphosphate + H(+)</text>
        <dbReference type="Rhea" id="RHEA:12068"/>
        <dbReference type="Rhea" id="RHEA-COMP:9685"/>
        <dbReference type="Rhea" id="RHEA-COMP:9690"/>
        <dbReference type="ChEBI" id="CHEBI:15378"/>
        <dbReference type="ChEBI" id="CHEBI:29999"/>
        <dbReference type="ChEBI" id="CHEBI:57287"/>
        <dbReference type="ChEBI" id="CHEBI:58343"/>
        <dbReference type="ChEBI" id="CHEBI:64479"/>
        <dbReference type="EC" id="2.7.8.7"/>
    </reaction>
</comment>
<evidence type="ECO:0000313" key="11">
    <source>
        <dbReference type="Proteomes" id="UP000295509"/>
    </source>
</evidence>
<proteinExistence type="inferred from homology"/>
<comment type="subcellular location">
    <subcellularLocation>
        <location evidence="8">Cytoplasm</location>
    </subcellularLocation>
</comment>
<keyword evidence="8" id="KW-0963">Cytoplasm</keyword>
<dbReference type="NCBIfam" id="TIGR00556">
    <property type="entry name" value="pantethn_trn"/>
    <property type="match status" value="1"/>
</dbReference>
<evidence type="ECO:0000313" key="10">
    <source>
        <dbReference type="EMBL" id="TDY47744.1"/>
    </source>
</evidence>
<comment type="cofactor">
    <cofactor evidence="8">
        <name>Mg(2+)</name>
        <dbReference type="ChEBI" id="CHEBI:18420"/>
    </cofactor>
</comment>
<dbReference type="Pfam" id="PF01648">
    <property type="entry name" value="ACPS"/>
    <property type="match status" value="1"/>
</dbReference>
<dbReference type="EMBL" id="SORE01000012">
    <property type="protein sequence ID" value="TDY47744.1"/>
    <property type="molecule type" value="Genomic_DNA"/>
</dbReference>
<dbReference type="EC" id="2.7.8.7" evidence="8"/>
<dbReference type="SUPFAM" id="SSF56214">
    <property type="entry name" value="4'-phosphopantetheinyl transferase"/>
    <property type="match status" value="1"/>
</dbReference>
<dbReference type="InterPro" id="IPR002582">
    <property type="entry name" value="ACPS"/>
</dbReference>
<evidence type="ECO:0000259" key="9">
    <source>
        <dbReference type="Pfam" id="PF01648"/>
    </source>
</evidence>
<gene>
    <name evidence="8" type="primary">acpS</name>
    <name evidence="10" type="ORF">BX592_112135</name>
</gene>
<keyword evidence="7 8" id="KW-0275">Fatty acid biosynthesis</keyword>
<dbReference type="Gene3D" id="3.90.470.20">
    <property type="entry name" value="4'-phosphopantetheinyl transferase domain"/>
    <property type="match status" value="1"/>
</dbReference>
<keyword evidence="1 8" id="KW-0444">Lipid biosynthesis</keyword>
<comment type="function">
    <text evidence="8">Transfers the 4'-phosphopantetheine moiety from coenzyme A to a Ser of acyl-carrier-protein.</text>
</comment>
<dbReference type="GO" id="GO:0005737">
    <property type="term" value="C:cytoplasm"/>
    <property type="evidence" value="ECO:0007669"/>
    <property type="project" value="UniProtKB-SubCell"/>
</dbReference>
<dbReference type="InterPro" id="IPR004568">
    <property type="entry name" value="Ppantetheine-prot_Trfase_dom"/>
</dbReference>
<dbReference type="GO" id="GO:0008897">
    <property type="term" value="F:holo-[acyl-carrier-protein] synthase activity"/>
    <property type="evidence" value="ECO:0007669"/>
    <property type="project" value="UniProtKB-UniRule"/>
</dbReference>
<comment type="caution">
    <text evidence="10">The sequence shown here is derived from an EMBL/GenBank/DDBJ whole genome shotgun (WGS) entry which is preliminary data.</text>
</comment>
<evidence type="ECO:0000256" key="6">
    <source>
        <dbReference type="ARBA" id="ARBA00023098"/>
    </source>
</evidence>
<evidence type="ECO:0000256" key="4">
    <source>
        <dbReference type="ARBA" id="ARBA00022832"/>
    </source>
</evidence>
<feature type="binding site" evidence="8">
    <location>
        <position position="9"/>
    </location>
    <ligand>
        <name>Mg(2+)</name>
        <dbReference type="ChEBI" id="CHEBI:18420"/>
    </ligand>
</feature>
<dbReference type="HAMAP" id="MF_00101">
    <property type="entry name" value="AcpS"/>
    <property type="match status" value="1"/>
</dbReference>
<sequence>MAIYGIGTDVVQVSRVAAVMERTGGRFAEKVLGPDELRVYHARNARSAVRGLAYLATRFSVKEAFSKAIGLGMHWPMTWRALQTLNEADGRPYVVASGELADWLAVRGITARVTLSDERDYAVSFVIAETGN</sequence>
<dbReference type="OrthoDB" id="517356at2"/>
<dbReference type="GO" id="GO:0000287">
    <property type="term" value="F:magnesium ion binding"/>
    <property type="evidence" value="ECO:0007669"/>
    <property type="project" value="UniProtKB-UniRule"/>
</dbReference>
<keyword evidence="3 8" id="KW-0479">Metal-binding</keyword>
<reference evidence="10 11" key="1">
    <citation type="submission" date="2019-03" db="EMBL/GenBank/DDBJ databases">
        <title>Genomic Encyclopedia of Type Strains, Phase III (KMG-III): the genomes of soil and plant-associated and newly described type strains.</title>
        <authorList>
            <person name="Whitman W."/>
        </authorList>
    </citation>
    <scope>NUCLEOTIDE SEQUENCE [LARGE SCALE GENOMIC DNA]</scope>
    <source>
        <strain evidence="10 11">LMG 29544</strain>
    </source>
</reference>
<dbReference type="InterPro" id="IPR037143">
    <property type="entry name" value="4-PPantetheinyl_Trfase_dom_sf"/>
</dbReference>
<accession>A0A4R8LQV6</accession>
<name>A0A4R8LQV6_9BURK</name>
<keyword evidence="5 8" id="KW-0460">Magnesium</keyword>
<organism evidence="10 11">
    <name type="scientific">Paraburkholderia rhizosphaerae</name>
    <dbReference type="NCBI Taxonomy" id="480658"/>
    <lineage>
        <taxon>Bacteria</taxon>
        <taxon>Pseudomonadati</taxon>
        <taxon>Pseudomonadota</taxon>
        <taxon>Betaproteobacteria</taxon>
        <taxon>Burkholderiales</taxon>
        <taxon>Burkholderiaceae</taxon>
        <taxon>Paraburkholderia</taxon>
    </lineage>
</organism>
<feature type="binding site" evidence="8">
    <location>
        <position position="63"/>
    </location>
    <ligand>
        <name>Mg(2+)</name>
        <dbReference type="ChEBI" id="CHEBI:18420"/>
    </ligand>
</feature>
<evidence type="ECO:0000256" key="1">
    <source>
        <dbReference type="ARBA" id="ARBA00022516"/>
    </source>
</evidence>